<comment type="caution">
    <text evidence="1">The sequence shown here is derived from an EMBL/GenBank/DDBJ whole genome shotgun (WGS) entry which is preliminary data.</text>
</comment>
<gene>
    <name evidence="1" type="ORF">SDC9_103258</name>
</gene>
<name>A0A645B3Z8_9ZZZZ</name>
<evidence type="ECO:0000313" key="1">
    <source>
        <dbReference type="EMBL" id="MPM56454.1"/>
    </source>
</evidence>
<dbReference type="EMBL" id="VSSQ01015763">
    <property type="protein sequence ID" value="MPM56454.1"/>
    <property type="molecule type" value="Genomic_DNA"/>
</dbReference>
<reference evidence="1" key="1">
    <citation type="submission" date="2019-08" db="EMBL/GenBank/DDBJ databases">
        <authorList>
            <person name="Kucharzyk K."/>
            <person name="Murdoch R.W."/>
            <person name="Higgins S."/>
            <person name="Loffler F."/>
        </authorList>
    </citation>
    <scope>NUCLEOTIDE SEQUENCE</scope>
</reference>
<dbReference type="AlphaFoldDB" id="A0A645B3Z8"/>
<accession>A0A645B3Z8</accession>
<proteinExistence type="predicted"/>
<sequence>MIQPRHEMCPRLPQQPGVHGIAHLGRVGGMWQCDVQLARCTRRGGVHQSAAALLEAVFGVQHDAQRLAQKGEHRAVFPFNARVLASLLPHLRIAQLAQNPVGLFDQRRVDGR</sequence>
<organism evidence="1">
    <name type="scientific">bioreactor metagenome</name>
    <dbReference type="NCBI Taxonomy" id="1076179"/>
    <lineage>
        <taxon>unclassified sequences</taxon>
        <taxon>metagenomes</taxon>
        <taxon>ecological metagenomes</taxon>
    </lineage>
</organism>
<protein>
    <submittedName>
        <fullName evidence="1">Uncharacterized protein</fullName>
    </submittedName>
</protein>